<proteinExistence type="predicted"/>
<evidence type="ECO:0000313" key="2">
    <source>
        <dbReference type="EMBL" id="CAF2156900.1"/>
    </source>
</evidence>
<sequence length="33" mass="3871">MTTIYNYRTKKHRGSKAREIRLGKLVPSSGEHR</sequence>
<evidence type="ECO:0000256" key="1">
    <source>
        <dbReference type="SAM" id="MobiDB-lite"/>
    </source>
</evidence>
<organism evidence="2">
    <name type="scientific">Brassica napus</name>
    <name type="common">Rape</name>
    <dbReference type="NCBI Taxonomy" id="3708"/>
    <lineage>
        <taxon>Eukaryota</taxon>
        <taxon>Viridiplantae</taxon>
        <taxon>Streptophyta</taxon>
        <taxon>Embryophyta</taxon>
        <taxon>Tracheophyta</taxon>
        <taxon>Spermatophyta</taxon>
        <taxon>Magnoliopsida</taxon>
        <taxon>eudicotyledons</taxon>
        <taxon>Gunneridae</taxon>
        <taxon>Pentapetalae</taxon>
        <taxon>rosids</taxon>
        <taxon>malvids</taxon>
        <taxon>Brassicales</taxon>
        <taxon>Brassicaceae</taxon>
        <taxon>Brassiceae</taxon>
        <taxon>Brassica</taxon>
    </lineage>
</organism>
<dbReference type="EMBL" id="HG994361">
    <property type="protein sequence ID" value="CAF2156900.1"/>
    <property type="molecule type" value="Genomic_DNA"/>
</dbReference>
<reference evidence="2" key="1">
    <citation type="submission" date="2021-01" db="EMBL/GenBank/DDBJ databases">
        <authorList>
            <consortium name="Genoscope - CEA"/>
            <person name="William W."/>
        </authorList>
    </citation>
    <scope>NUCLEOTIDE SEQUENCE</scope>
</reference>
<accession>A0A816YB35</accession>
<protein>
    <submittedName>
        <fullName evidence="2">(rape) hypothetical protein</fullName>
    </submittedName>
</protein>
<name>A0A816YB35_BRANA</name>
<feature type="region of interest" description="Disordered" evidence="1">
    <location>
        <begin position="1"/>
        <end position="33"/>
    </location>
</feature>
<gene>
    <name evidence="2" type="ORF">DARMORV10_A07P01510.1</name>
</gene>
<dbReference type="Proteomes" id="UP001295469">
    <property type="component" value="Chromosome A07"/>
</dbReference>
<dbReference type="AlphaFoldDB" id="A0A816YB35"/>